<dbReference type="GO" id="GO:0016787">
    <property type="term" value="F:hydrolase activity"/>
    <property type="evidence" value="ECO:0007669"/>
    <property type="project" value="UniProtKB-KW"/>
</dbReference>
<dbReference type="PANTHER" id="PTHR22930:SF268">
    <property type="entry name" value="NUCLEASE HARBI1"/>
    <property type="match status" value="1"/>
</dbReference>
<evidence type="ECO:0000256" key="8">
    <source>
        <dbReference type="SAM" id="MobiDB-lite"/>
    </source>
</evidence>
<evidence type="ECO:0000313" key="11">
    <source>
        <dbReference type="EMBL" id="KAG6472367.1"/>
    </source>
</evidence>
<evidence type="ECO:0000256" key="3">
    <source>
        <dbReference type="ARBA" id="ARBA00006958"/>
    </source>
</evidence>
<evidence type="ECO:0000313" key="12">
    <source>
        <dbReference type="Proteomes" id="UP000734854"/>
    </source>
</evidence>
<evidence type="ECO:0000256" key="4">
    <source>
        <dbReference type="ARBA" id="ARBA00022722"/>
    </source>
</evidence>
<dbReference type="GO" id="GO:0046872">
    <property type="term" value="F:metal ion binding"/>
    <property type="evidence" value="ECO:0007669"/>
    <property type="project" value="UniProtKB-KW"/>
</dbReference>
<gene>
    <name evidence="11" type="ORF">ZIOFF_069827</name>
</gene>
<feature type="domain" description="Myb/SANT-like" evidence="9">
    <location>
        <begin position="670"/>
        <end position="763"/>
    </location>
</feature>
<dbReference type="InterPro" id="IPR024752">
    <property type="entry name" value="Myb/SANT-like_dom"/>
</dbReference>
<dbReference type="Pfam" id="PF13359">
    <property type="entry name" value="DDE_Tnp_4"/>
    <property type="match status" value="1"/>
</dbReference>
<keyword evidence="6" id="KW-0378">Hydrolase</keyword>
<evidence type="ECO:0000256" key="1">
    <source>
        <dbReference type="ARBA" id="ARBA00001968"/>
    </source>
</evidence>
<dbReference type="EMBL" id="JACMSC010000020">
    <property type="protein sequence ID" value="KAG6472367.1"/>
    <property type="molecule type" value="Genomic_DNA"/>
</dbReference>
<keyword evidence="5" id="KW-0479">Metal-binding</keyword>
<dbReference type="Proteomes" id="UP000734854">
    <property type="component" value="Unassembled WGS sequence"/>
</dbReference>
<comment type="cofactor">
    <cofactor evidence="1">
        <name>a divalent metal cation</name>
        <dbReference type="ChEBI" id="CHEBI:60240"/>
    </cofactor>
</comment>
<reference evidence="11 12" key="1">
    <citation type="submission" date="2020-08" db="EMBL/GenBank/DDBJ databases">
        <title>Plant Genome Project.</title>
        <authorList>
            <person name="Zhang R.-G."/>
        </authorList>
    </citation>
    <scope>NUCLEOTIDE SEQUENCE [LARGE SCALE GENOMIC DNA]</scope>
    <source>
        <tissue evidence="11">Rhizome</tissue>
    </source>
</reference>
<feature type="region of interest" description="Disordered" evidence="8">
    <location>
        <begin position="21"/>
        <end position="44"/>
    </location>
</feature>
<evidence type="ECO:0000259" key="9">
    <source>
        <dbReference type="Pfam" id="PF12776"/>
    </source>
</evidence>
<dbReference type="InterPro" id="IPR027806">
    <property type="entry name" value="HARBI1_dom"/>
</dbReference>
<feature type="domain" description="DDE Tnp4" evidence="10">
    <location>
        <begin position="424"/>
        <end position="583"/>
    </location>
</feature>
<sequence>METLVPSAPVVACVPTSREYRRRVRQKRRAGEGTSRQSAPVPSVNRFHSEAARQRFENTDFAMIPCRASGGRAWVSRVGGVDIELSPSILRSFLECRASDSSFTCFPTVVEPFTDSFSHLSIEVIHQYYFNAPRAPLRRIFDATRMSARSNILYKIVIACILPIVTRGQAKIRLPHLVMIVDSSICSAFAASTLRFLVERCSFYDYDPFTSFGRIIPASVISKQVELTLLVAISFSLSAFSTSSLACSHTSLARANSFFAKSSSLLVSSLLFGSSFTDVHGVLTLIDRLRSGREWVVRSHPTMEVGDSEGREAEDCTSSCSNMRQFDRNAILAIVAYVGYLACMQYMTRHVSRIERPTTQSQRCNGNQVRRELMAQLEAHYNARSVIRMSYDAFTRLVAILRGRGLLRDNQYSFVEEQNCIGTIDGTHIRVKVSKEDVSRYRGRKNYPTMNVLAACTFDLKFTYVLPGWEGSASDSRILDNALSREDNLNAPQGKFYLADAGYMLRSTFLTPYRSTRYHLKEYSRHPPENPKELFNLRHSSLRNAIERAFGVLKNRFPILAEMSRYDVETVSEIVLACCILHNFLVDFDPDEEIIAQVDRDLMNNEPDHGLANGAIARGEDGRRGEILRDSIAAQIVDVWFDLLVVIGCGDMDAEKVFEVGGNDCNAYFKWTTEMDGVMLEVLREQKSKGQKEDRAFSAEAYRKVVEEINDKFSLNINKTKVMNRLKTLKEQMVLSKEIELKSGIGWNDSFKTFEAPLEVWKSLIKANPRYKNIKGKSLHHLEILREIYEKDVATGAQAESAREKVQRWEREETHISIDEIDEMQANNHVYLDKFSTFDFESVPSTPRSQFGISNPFVPNASVAKGKKRKAPMTNEYSSQLNEVSSAMKDIAQAILSTNTQVWKPAEIYEAVAKLGLEVDKLFEAVELLNEHPNLIGVFFWFPRRATLAMTILHLEGLDGDLKRTRRLKFWPPLDELLVEKYKFPEADACKFIEFLCPLLDIASENRPTAAQCLQHPCLRIKDAKPRGEQNEAIVGKLEVGMTKLKVQTQRSEEAGRHAAICSGTRVGAQMEKESECNLGLKPLPRGETKKRRPTCRHVDDMEEMTWTDGITGMMIAWH</sequence>
<dbReference type="AlphaFoldDB" id="A0A8J5CDC3"/>
<name>A0A8J5CDC3_ZINOF</name>
<dbReference type="GO" id="GO:0005634">
    <property type="term" value="C:nucleus"/>
    <property type="evidence" value="ECO:0007669"/>
    <property type="project" value="UniProtKB-SubCell"/>
</dbReference>
<dbReference type="Gene3D" id="1.10.510.10">
    <property type="entry name" value="Transferase(Phosphotransferase) domain 1"/>
    <property type="match status" value="1"/>
</dbReference>
<dbReference type="InterPro" id="IPR045249">
    <property type="entry name" value="HARBI1-like"/>
</dbReference>
<accession>A0A8J5CDC3</accession>
<organism evidence="11 12">
    <name type="scientific">Zingiber officinale</name>
    <name type="common">Ginger</name>
    <name type="synonym">Amomum zingiber</name>
    <dbReference type="NCBI Taxonomy" id="94328"/>
    <lineage>
        <taxon>Eukaryota</taxon>
        <taxon>Viridiplantae</taxon>
        <taxon>Streptophyta</taxon>
        <taxon>Embryophyta</taxon>
        <taxon>Tracheophyta</taxon>
        <taxon>Spermatophyta</taxon>
        <taxon>Magnoliopsida</taxon>
        <taxon>Liliopsida</taxon>
        <taxon>Zingiberales</taxon>
        <taxon>Zingiberaceae</taxon>
        <taxon>Zingiber</taxon>
    </lineage>
</organism>
<evidence type="ECO:0000256" key="7">
    <source>
        <dbReference type="ARBA" id="ARBA00023242"/>
    </source>
</evidence>
<evidence type="ECO:0000256" key="2">
    <source>
        <dbReference type="ARBA" id="ARBA00004123"/>
    </source>
</evidence>
<dbReference type="GO" id="GO:0004518">
    <property type="term" value="F:nuclease activity"/>
    <property type="evidence" value="ECO:0007669"/>
    <property type="project" value="UniProtKB-KW"/>
</dbReference>
<protein>
    <submittedName>
        <fullName evidence="11">Uncharacterized protein</fullName>
    </submittedName>
</protein>
<comment type="subcellular location">
    <subcellularLocation>
        <location evidence="2">Nucleus</location>
    </subcellularLocation>
</comment>
<evidence type="ECO:0000256" key="5">
    <source>
        <dbReference type="ARBA" id="ARBA00022723"/>
    </source>
</evidence>
<keyword evidence="4" id="KW-0540">Nuclease</keyword>
<dbReference type="PANTHER" id="PTHR22930">
    <property type="match status" value="1"/>
</dbReference>
<comment type="similarity">
    <text evidence="3">Belongs to the HARBI1 family.</text>
</comment>
<comment type="caution">
    <text evidence="11">The sequence shown here is derived from an EMBL/GenBank/DDBJ whole genome shotgun (WGS) entry which is preliminary data.</text>
</comment>
<proteinExistence type="inferred from homology"/>
<keyword evidence="12" id="KW-1185">Reference proteome</keyword>
<dbReference type="Pfam" id="PF12776">
    <property type="entry name" value="Myb_DNA-bind_3"/>
    <property type="match status" value="1"/>
</dbReference>
<keyword evidence="7" id="KW-0539">Nucleus</keyword>
<evidence type="ECO:0000259" key="10">
    <source>
        <dbReference type="Pfam" id="PF13359"/>
    </source>
</evidence>
<evidence type="ECO:0000256" key="6">
    <source>
        <dbReference type="ARBA" id="ARBA00022801"/>
    </source>
</evidence>